<dbReference type="PATRIC" id="fig|700597.3.peg.160"/>
<sequence>MLMSDRRIAAIPFTDCGEELVDVRAHGLKVDARKQDAAGAFAHVRQGVLTRLLHAQSLLPAGVELLFVEGYRPPALQRRYFEEYSDELARTHPDWQAATIREAASRFVSPPEIAPHSAGAAVDVTLVDHQGRELDMGVRVNASPEESAGACYTDAVGLSDQARTNRGTLKAALSAAGLVNYPTEYWHWSYGDRYWAFTTKQPFALYGPLVLPRQHGTTRR</sequence>
<evidence type="ECO:0000313" key="12">
    <source>
        <dbReference type="Proteomes" id="UP000004217"/>
    </source>
</evidence>
<dbReference type="GO" id="GO:0160237">
    <property type="term" value="F:D-Ala-D-Ala dipeptidase activity"/>
    <property type="evidence" value="ECO:0007669"/>
    <property type="project" value="UniProtKB-EC"/>
</dbReference>
<dbReference type="EMBL" id="AGBF01000001">
    <property type="protein sequence ID" value="EGX61863.1"/>
    <property type="molecule type" value="Genomic_DNA"/>
</dbReference>
<dbReference type="AlphaFoldDB" id="G2G3W7"/>
<comment type="catalytic activity">
    <reaction evidence="1 9 10">
        <text>D-alanyl-D-alanine + H2O = 2 D-alanine</text>
        <dbReference type="Rhea" id="RHEA:20661"/>
        <dbReference type="ChEBI" id="CHEBI:15377"/>
        <dbReference type="ChEBI" id="CHEBI:57416"/>
        <dbReference type="ChEBI" id="CHEBI:57822"/>
        <dbReference type="EC" id="3.4.13.22"/>
    </reaction>
</comment>
<comment type="caution">
    <text evidence="11">The sequence shown here is derived from an EMBL/GenBank/DDBJ whole genome shotgun (WGS) entry which is preliminary data.</text>
</comment>
<evidence type="ECO:0000313" key="11">
    <source>
        <dbReference type="EMBL" id="EGX61863.1"/>
    </source>
</evidence>
<dbReference type="InterPro" id="IPR009045">
    <property type="entry name" value="Zn_M74/Hedgehog-like"/>
</dbReference>
<keyword evidence="7 9" id="KW-0482">Metalloprotease</keyword>
<evidence type="ECO:0000256" key="7">
    <source>
        <dbReference type="ARBA" id="ARBA00023049"/>
    </source>
</evidence>
<feature type="binding site" evidence="9">
    <location>
        <position position="187"/>
    </location>
    <ligand>
        <name>Zn(2+)</name>
        <dbReference type="ChEBI" id="CHEBI:29105"/>
        <note>catalytic</note>
    </ligand>
</feature>
<evidence type="ECO:0000256" key="2">
    <source>
        <dbReference type="ARBA" id="ARBA00022670"/>
    </source>
</evidence>
<evidence type="ECO:0000256" key="6">
    <source>
        <dbReference type="ARBA" id="ARBA00022997"/>
    </source>
</evidence>
<comment type="cofactor">
    <cofactor evidence="9">
        <name>Zn(2+)</name>
        <dbReference type="ChEBI" id="CHEBI:29105"/>
    </cofactor>
    <text evidence="9">Binds 1 zinc ion per subunit.</text>
</comment>
<evidence type="ECO:0000256" key="3">
    <source>
        <dbReference type="ARBA" id="ARBA00022723"/>
    </source>
</evidence>
<dbReference type="PANTHER" id="PTHR43126">
    <property type="entry name" value="D-ALANYL-D-ALANINE DIPEPTIDASE"/>
    <property type="match status" value="1"/>
</dbReference>
<accession>G2G3W7</accession>
<name>G2G3W7_9ACTN</name>
<dbReference type="EC" id="3.4.13.22" evidence="9 10"/>
<dbReference type="PANTHER" id="PTHR43126:SF2">
    <property type="entry name" value="D-ALANYL-D-ALANINE DIPEPTIDASE"/>
    <property type="match status" value="1"/>
</dbReference>
<feature type="binding site" evidence="9">
    <location>
        <position position="116"/>
    </location>
    <ligand>
        <name>Zn(2+)</name>
        <dbReference type="ChEBI" id="CHEBI:29105"/>
        <note>catalytic</note>
    </ligand>
</feature>
<comment type="function">
    <text evidence="9 10">Catalyzes hydrolysis of the D-alanyl-D-alanine dipeptide.</text>
</comment>
<dbReference type="Pfam" id="PF01427">
    <property type="entry name" value="Peptidase_M15"/>
    <property type="match status" value="1"/>
</dbReference>
<keyword evidence="3 9" id="KW-0479">Metal-binding</keyword>
<comment type="similarity">
    <text evidence="9 10">Belongs to the peptidase M15D family.</text>
</comment>
<keyword evidence="2 9" id="KW-0645">Protease</keyword>
<evidence type="ECO:0000256" key="9">
    <source>
        <dbReference type="HAMAP-Rule" id="MF_01924"/>
    </source>
</evidence>
<reference evidence="11 12" key="1">
    <citation type="submission" date="2011-08" db="EMBL/GenBank/DDBJ databases">
        <authorList>
            <person name="Lin Y."/>
            <person name="Hao X."/>
            <person name="Johnstone L."/>
            <person name="Miller S.J."/>
            <person name="Wei G."/>
            <person name="Rensing C."/>
        </authorList>
    </citation>
    <scope>NUCLEOTIDE SEQUENCE [LARGE SCALE GENOMIC DNA]</scope>
    <source>
        <strain evidence="11 12">K42</strain>
    </source>
</reference>
<keyword evidence="5 9" id="KW-0862">Zinc</keyword>
<evidence type="ECO:0000256" key="4">
    <source>
        <dbReference type="ARBA" id="ARBA00022801"/>
    </source>
</evidence>
<dbReference type="GO" id="GO:0008237">
    <property type="term" value="F:metallopeptidase activity"/>
    <property type="evidence" value="ECO:0007669"/>
    <property type="project" value="UniProtKB-KW"/>
</dbReference>
<dbReference type="Proteomes" id="UP000004217">
    <property type="component" value="Unassembled WGS sequence"/>
</dbReference>
<evidence type="ECO:0000256" key="10">
    <source>
        <dbReference type="PIRNR" id="PIRNR026671"/>
    </source>
</evidence>
<feature type="binding site" evidence="9">
    <location>
        <position position="123"/>
    </location>
    <ligand>
        <name>Zn(2+)</name>
        <dbReference type="ChEBI" id="CHEBI:29105"/>
        <note>catalytic</note>
    </ligand>
</feature>
<feature type="site" description="Transition state stabilizer" evidence="9">
    <location>
        <position position="72"/>
    </location>
</feature>
<proteinExistence type="inferred from homology"/>
<protein>
    <recommendedName>
        <fullName evidence="9 10">D-alanyl-D-alanine dipeptidase</fullName>
        <shortName evidence="9 10">D-Ala-D-Ala dipeptidase</shortName>
        <ecNumber evidence="9 10">3.4.13.22</ecNumber>
    </recommendedName>
</protein>
<dbReference type="GO" id="GO:0008270">
    <property type="term" value="F:zinc ion binding"/>
    <property type="evidence" value="ECO:0007669"/>
    <property type="project" value="UniProtKB-UniRule"/>
</dbReference>
<dbReference type="GO" id="GO:0071555">
    <property type="term" value="P:cell wall organization"/>
    <property type="evidence" value="ECO:0007669"/>
    <property type="project" value="UniProtKB-KW"/>
</dbReference>
<dbReference type="Gene3D" id="3.30.1380.10">
    <property type="match status" value="1"/>
</dbReference>
<keyword evidence="8 10" id="KW-0961">Cell wall biogenesis/degradation</keyword>
<dbReference type="GO" id="GO:0006508">
    <property type="term" value="P:proteolysis"/>
    <property type="evidence" value="ECO:0007669"/>
    <property type="project" value="UniProtKB-KW"/>
</dbReference>
<evidence type="ECO:0000256" key="8">
    <source>
        <dbReference type="ARBA" id="ARBA00023316"/>
    </source>
</evidence>
<keyword evidence="12" id="KW-1185">Reference proteome</keyword>
<dbReference type="SUPFAM" id="SSF55166">
    <property type="entry name" value="Hedgehog/DD-peptidase"/>
    <property type="match status" value="1"/>
</dbReference>
<dbReference type="CDD" id="cd14843">
    <property type="entry name" value="D-Ala-D-Ala_dipeptidase_like"/>
    <property type="match status" value="1"/>
</dbReference>
<evidence type="ECO:0000256" key="5">
    <source>
        <dbReference type="ARBA" id="ARBA00022833"/>
    </source>
</evidence>
<dbReference type="PIRSF" id="PIRSF026671">
    <property type="entry name" value="AA_dipeptidase"/>
    <property type="match status" value="1"/>
</dbReference>
<feature type="active site" description="Proton donor/acceptor" evidence="9">
    <location>
        <position position="184"/>
    </location>
</feature>
<dbReference type="InterPro" id="IPR000755">
    <property type="entry name" value="A_A_dipeptidase"/>
</dbReference>
<gene>
    <name evidence="11" type="ORF">SZN_00840</name>
</gene>
<keyword evidence="4 9" id="KW-0378">Hydrolase</keyword>
<evidence type="ECO:0000256" key="1">
    <source>
        <dbReference type="ARBA" id="ARBA00001362"/>
    </source>
</evidence>
<organism evidence="11 12">
    <name type="scientific">Streptomyces zinciresistens K42</name>
    <dbReference type="NCBI Taxonomy" id="700597"/>
    <lineage>
        <taxon>Bacteria</taxon>
        <taxon>Bacillati</taxon>
        <taxon>Actinomycetota</taxon>
        <taxon>Actinomycetes</taxon>
        <taxon>Kitasatosporales</taxon>
        <taxon>Streptomycetaceae</taxon>
        <taxon>Streptomyces</taxon>
    </lineage>
</organism>
<dbReference type="HAMAP" id="MF_01924">
    <property type="entry name" value="A_A_dipeptidase"/>
    <property type="match status" value="1"/>
</dbReference>
<keyword evidence="6 9" id="KW-0224">Dipeptidase</keyword>